<reference evidence="1 2" key="1">
    <citation type="journal article" date="2020" name="Cell">
        <title>Large-Scale Comparative Analyses of Tick Genomes Elucidate Their Genetic Diversity and Vector Capacities.</title>
        <authorList>
            <consortium name="Tick Genome and Microbiome Consortium (TIGMIC)"/>
            <person name="Jia N."/>
            <person name="Wang J."/>
            <person name="Shi W."/>
            <person name="Du L."/>
            <person name="Sun Y."/>
            <person name="Zhan W."/>
            <person name="Jiang J.F."/>
            <person name="Wang Q."/>
            <person name="Zhang B."/>
            <person name="Ji P."/>
            <person name="Bell-Sakyi L."/>
            <person name="Cui X.M."/>
            <person name="Yuan T.T."/>
            <person name="Jiang B.G."/>
            <person name="Yang W.F."/>
            <person name="Lam T.T."/>
            <person name="Chang Q.C."/>
            <person name="Ding S.J."/>
            <person name="Wang X.J."/>
            <person name="Zhu J.G."/>
            <person name="Ruan X.D."/>
            <person name="Zhao L."/>
            <person name="Wei J.T."/>
            <person name="Ye R.Z."/>
            <person name="Que T.C."/>
            <person name="Du C.H."/>
            <person name="Zhou Y.H."/>
            <person name="Cheng J.X."/>
            <person name="Dai P.F."/>
            <person name="Guo W.B."/>
            <person name="Han X.H."/>
            <person name="Huang E.J."/>
            <person name="Li L.F."/>
            <person name="Wei W."/>
            <person name="Gao Y.C."/>
            <person name="Liu J.Z."/>
            <person name="Shao H.Z."/>
            <person name="Wang X."/>
            <person name="Wang C.C."/>
            <person name="Yang T.C."/>
            <person name="Huo Q.B."/>
            <person name="Li W."/>
            <person name="Chen H.Y."/>
            <person name="Chen S.E."/>
            <person name="Zhou L.G."/>
            <person name="Ni X.B."/>
            <person name="Tian J.H."/>
            <person name="Sheng Y."/>
            <person name="Liu T."/>
            <person name="Pan Y.S."/>
            <person name="Xia L.Y."/>
            <person name="Li J."/>
            <person name="Zhao F."/>
            <person name="Cao W.C."/>
        </authorList>
    </citation>
    <scope>NUCLEOTIDE SEQUENCE [LARGE SCALE GENOMIC DNA]</scope>
    <source>
        <strain evidence="1">Iper-2018</strain>
    </source>
</reference>
<gene>
    <name evidence="1" type="ORF">HPB47_016853</name>
</gene>
<sequence>MDPRKKSSLGLQSRLGGSEARASAYGSPCGGFESRPRFEVMRGQWKMVVVPGIPFGNGVTCLSSTTRNFIETRQREAGRMALRAPSNSPNEAVQGDLGWSGFEVRETVAKTGYERGLARMDHARWAHKEEEQRRWRDVMSRKPSLLTYSSHKDIIKKEEFYDNTKGSGLLFQARAGTLGTKTWRAKFTEELETLCTICRTDTETIDHIVIACRGLTPQPVTDSVPEALGFTVAVETEEGRERRVAKRAEAKDVIMRNPELRFHQFLRDRKGYKVWVCGVCRRDFGRPSIPSSNAKLCSQHFTSDTYTRDLQLLTVAGFSPKHASLKNDAVPSLFAYRPPAAPAQSAGCSRSRLI</sequence>
<organism evidence="1 2">
    <name type="scientific">Ixodes persulcatus</name>
    <name type="common">Taiga tick</name>
    <dbReference type="NCBI Taxonomy" id="34615"/>
    <lineage>
        <taxon>Eukaryota</taxon>
        <taxon>Metazoa</taxon>
        <taxon>Ecdysozoa</taxon>
        <taxon>Arthropoda</taxon>
        <taxon>Chelicerata</taxon>
        <taxon>Arachnida</taxon>
        <taxon>Acari</taxon>
        <taxon>Parasitiformes</taxon>
        <taxon>Ixodida</taxon>
        <taxon>Ixodoidea</taxon>
        <taxon>Ixodidae</taxon>
        <taxon>Ixodinae</taxon>
        <taxon>Ixodes</taxon>
    </lineage>
</organism>
<evidence type="ECO:0000313" key="2">
    <source>
        <dbReference type="Proteomes" id="UP000805193"/>
    </source>
</evidence>
<keyword evidence="2" id="KW-1185">Reference proteome</keyword>
<protein>
    <submittedName>
        <fullName evidence="1">Uncharacterized protein</fullName>
    </submittedName>
</protein>
<dbReference type="EMBL" id="JABSTQ010005660">
    <property type="protein sequence ID" value="KAG0438821.1"/>
    <property type="molecule type" value="Genomic_DNA"/>
</dbReference>
<name>A0AC60QQV2_IXOPE</name>
<evidence type="ECO:0000313" key="1">
    <source>
        <dbReference type="EMBL" id="KAG0438821.1"/>
    </source>
</evidence>
<comment type="caution">
    <text evidence="1">The sequence shown here is derived from an EMBL/GenBank/DDBJ whole genome shotgun (WGS) entry which is preliminary data.</text>
</comment>
<dbReference type="Proteomes" id="UP000805193">
    <property type="component" value="Unassembled WGS sequence"/>
</dbReference>
<accession>A0AC60QQV2</accession>
<proteinExistence type="predicted"/>